<organism evidence="19 20">
    <name type="scientific">Methylobacterium radiotolerans</name>
    <dbReference type="NCBI Taxonomy" id="31998"/>
    <lineage>
        <taxon>Bacteria</taxon>
        <taxon>Pseudomonadati</taxon>
        <taxon>Pseudomonadota</taxon>
        <taxon>Alphaproteobacteria</taxon>
        <taxon>Hyphomicrobiales</taxon>
        <taxon>Methylobacteriaceae</taxon>
        <taxon>Methylobacterium</taxon>
    </lineage>
</organism>
<evidence type="ECO:0000256" key="7">
    <source>
        <dbReference type="ARBA" id="ARBA00022729"/>
    </source>
</evidence>
<protein>
    <submittedName>
        <fullName evidence="19">TonB-dependent siderophore receptor</fullName>
    </submittedName>
</protein>
<dbReference type="Pfam" id="PF07715">
    <property type="entry name" value="Plug"/>
    <property type="match status" value="1"/>
</dbReference>
<evidence type="ECO:0000256" key="9">
    <source>
        <dbReference type="ARBA" id="ARBA00023065"/>
    </source>
</evidence>
<keyword evidence="7" id="KW-0732">Signal</keyword>
<dbReference type="InterPro" id="IPR036942">
    <property type="entry name" value="Beta-barrel_TonB_sf"/>
</dbReference>
<dbReference type="PANTHER" id="PTHR32552">
    <property type="entry name" value="FERRICHROME IRON RECEPTOR-RELATED"/>
    <property type="match status" value="1"/>
</dbReference>
<dbReference type="NCBIfam" id="TIGR01783">
    <property type="entry name" value="TonB-siderophor"/>
    <property type="match status" value="1"/>
</dbReference>
<comment type="subcellular location">
    <subcellularLocation>
        <location evidence="1 14">Cell outer membrane</location>
        <topology evidence="1 14">Multi-pass membrane protein</topology>
    </subcellularLocation>
</comment>
<evidence type="ECO:0000256" key="2">
    <source>
        <dbReference type="ARBA" id="ARBA00009810"/>
    </source>
</evidence>
<name>A0ABU7TCB7_9HYPH</name>
<evidence type="ECO:0000256" key="8">
    <source>
        <dbReference type="ARBA" id="ARBA00023004"/>
    </source>
</evidence>
<keyword evidence="10 15" id="KW-0798">TonB box</keyword>
<keyword evidence="6 14" id="KW-0812">Transmembrane</keyword>
<dbReference type="InterPro" id="IPR012910">
    <property type="entry name" value="Plug_dom"/>
</dbReference>
<evidence type="ECO:0000313" key="20">
    <source>
        <dbReference type="Proteomes" id="UP001349262"/>
    </source>
</evidence>
<keyword evidence="9" id="KW-0406">Ion transport</keyword>
<evidence type="ECO:0000259" key="17">
    <source>
        <dbReference type="Pfam" id="PF00593"/>
    </source>
</evidence>
<dbReference type="Pfam" id="PF00593">
    <property type="entry name" value="TonB_dep_Rec_b-barrel"/>
    <property type="match status" value="1"/>
</dbReference>
<evidence type="ECO:0000259" key="18">
    <source>
        <dbReference type="Pfam" id="PF07715"/>
    </source>
</evidence>
<evidence type="ECO:0000313" key="19">
    <source>
        <dbReference type="EMBL" id="MEE7458217.1"/>
    </source>
</evidence>
<dbReference type="Proteomes" id="UP001349262">
    <property type="component" value="Unassembled WGS sequence"/>
</dbReference>
<feature type="domain" description="TonB-dependent receptor-like beta-barrel" evidence="17">
    <location>
        <begin position="261"/>
        <end position="696"/>
    </location>
</feature>
<dbReference type="PANTHER" id="PTHR32552:SF68">
    <property type="entry name" value="FERRICHROME OUTER MEMBRANE TRANSPORTER_PHAGE RECEPTOR"/>
    <property type="match status" value="1"/>
</dbReference>
<keyword evidence="20" id="KW-1185">Reference proteome</keyword>
<keyword evidence="5" id="KW-0410">Iron transport</keyword>
<feature type="compositionally biased region" description="Low complexity" evidence="16">
    <location>
        <begin position="71"/>
        <end position="84"/>
    </location>
</feature>
<evidence type="ECO:0000256" key="15">
    <source>
        <dbReference type="RuleBase" id="RU003357"/>
    </source>
</evidence>
<evidence type="ECO:0000256" key="1">
    <source>
        <dbReference type="ARBA" id="ARBA00004571"/>
    </source>
</evidence>
<evidence type="ECO:0000256" key="3">
    <source>
        <dbReference type="ARBA" id="ARBA00022448"/>
    </source>
</evidence>
<evidence type="ECO:0000256" key="12">
    <source>
        <dbReference type="ARBA" id="ARBA00023170"/>
    </source>
</evidence>
<gene>
    <name evidence="19" type="ORF">MRSR164_16005</name>
</gene>
<dbReference type="Gene3D" id="2.40.170.20">
    <property type="entry name" value="TonB-dependent receptor, beta-barrel domain"/>
    <property type="match status" value="1"/>
</dbReference>
<evidence type="ECO:0000256" key="10">
    <source>
        <dbReference type="ARBA" id="ARBA00023077"/>
    </source>
</evidence>
<keyword evidence="3 14" id="KW-0813">Transport</keyword>
<reference evidence="19 20" key="1">
    <citation type="journal article" date="2012" name="Genet. Mol. Biol.">
        <title>Analysis of 16S rRNA and mxaF genes revealing insights into Methylobacterium niche-specific plant association.</title>
        <authorList>
            <person name="Dourado M.N."/>
            <person name="Andreote F.D."/>
            <person name="Dini-Andreote F."/>
            <person name="Conti R."/>
            <person name="Araujo J.M."/>
            <person name="Araujo W.L."/>
        </authorList>
    </citation>
    <scope>NUCLEOTIDE SEQUENCE [LARGE SCALE GENOMIC DNA]</scope>
    <source>
        <strain evidence="19 20">SR1.6/4</strain>
    </source>
</reference>
<keyword evidence="8" id="KW-0408">Iron</keyword>
<comment type="similarity">
    <text evidence="2 14 15">Belongs to the TonB-dependent receptor family.</text>
</comment>
<evidence type="ECO:0000256" key="5">
    <source>
        <dbReference type="ARBA" id="ARBA00022496"/>
    </source>
</evidence>
<dbReference type="InterPro" id="IPR000531">
    <property type="entry name" value="Beta-barrel_TonB"/>
</dbReference>
<keyword evidence="4 14" id="KW-1134">Transmembrane beta strand</keyword>
<evidence type="ECO:0000256" key="4">
    <source>
        <dbReference type="ARBA" id="ARBA00022452"/>
    </source>
</evidence>
<evidence type="ECO:0000256" key="16">
    <source>
        <dbReference type="SAM" id="MobiDB-lite"/>
    </source>
</evidence>
<keyword evidence="11 14" id="KW-0472">Membrane</keyword>
<evidence type="ECO:0000256" key="11">
    <source>
        <dbReference type="ARBA" id="ARBA00023136"/>
    </source>
</evidence>
<evidence type="ECO:0000256" key="14">
    <source>
        <dbReference type="PROSITE-ProRule" id="PRU01360"/>
    </source>
</evidence>
<dbReference type="SUPFAM" id="SSF56935">
    <property type="entry name" value="Porins"/>
    <property type="match status" value="1"/>
</dbReference>
<evidence type="ECO:0000256" key="6">
    <source>
        <dbReference type="ARBA" id="ARBA00022692"/>
    </source>
</evidence>
<dbReference type="InterPro" id="IPR010105">
    <property type="entry name" value="TonB_sidphr_rcpt"/>
</dbReference>
<comment type="caution">
    <text evidence="19">The sequence shown here is derived from an EMBL/GenBank/DDBJ whole genome shotgun (WGS) entry which is preliminary data.</text>
</comment>
<dbReference type="Gene3D" id="2.170.130.10">
    <property type="entry name" value="TonB-dependent receptor, plug domain"/>
    <property type="match status" value="1"/>
</dbReference>
<keyword evidence="12 19" id="KW-0675">Receptor</keyword>
<dbReference type="PROSITE" id="PS52016">
    <property type="entry name" value="TONB_DEPENDENT_REC_3"/>
    <property type="match status" value="1"/>
</dbReference>
<evidence type="ECO:0000256" key="13">
    <source>
        <dbReference type="ARBA" id="ARBA00023237"/>
    </source>
</evidence>
<dbReference type="EMBL" id="MLBY01000005">
    <property type="protein sequence ID" value="MEE7458217.1"/>
    <property type="molecule type" value="Genomic_DNA"/>
</dbReference>
<feature type="region of interest" description="Disordered" evidence="16">
    <location>
        <begin position="57"/>
        <end position="84"/>
    </location>
</feature>
<accession>A0ABU7TCB7</accession>
<keyword evidence="13 14" id="KW-0998">Cell outer membrane</keyword>
<feature type="domain" description="TonB-dependent receptor plug" evidence="18">
    <location>
        <begin position="85"/>
        <end position="185"/>
    </location>
</feature>
<sequence length="727" mass="79141">MGKAARGTDRRDGDGAVVLLARTGLSMALLSAWPLGLRAQTVAPEAGETVLSELSVTGSGERASGPVVGYRATRSASATRTDTALRDAPQSVQVVPREVLVDQQAVRLTDALTNVSNVQPAGTIQGRSDTYILRGFRTQTYAIDGLLMNPANSFQPTQRDLANVERIEVLKGPASVLYGQGDPGGLINIVTRQPTFTPSADLTVQGGSNGFRRVQGSVSGAIPSVEGLAARFSFGTQNDATFRDFGGPENSRHFFAPAFFWNPDPSTRVYLNAEFSRQYSQYDEGLIAFRGRVPLDNIRRYYGEPWSRYYGESNMITLLAEHDVNENLTLRQAINGQWGAFGALATRATGVNAAGTTVTRRLTETDSIYHSIDSRTDALWRFEDPFGFRHTALAGFEIVDGFRHPLTTQGAATSVSFLNPIRGSVPQIGTLTLQSDLRQKLHLFGVYLQDQIEFFPGLQLVLGVRLDTANQLYFQRTPTTRTIPPEQNLTGTSPRVGLVWRPLEPLTLYGSYTTSFTPQTANVLDVASPPPETGEQVEVGARFDLIPDQLTVSGAAFRILRANVAVADPVNTGFSIITGQQRSQGFEGDIAGEILPGWKVIGGIGYLDATVTKDSTVPVGNRLPAAPVFSTSLWSTYQFQAGPFRGWGFGAGVTYVGERFGDITNTYKVGAYARLDAALFYELDPTWRFAVNGRNLTDRRYIEQPFNQFNNLPGAPLTVLASLTARY</sequence>
<proteinExistence type="inferred from homology"/>
<dbReference type="CDD" id="cd01347">
    <property type="entry name" value="ligand_gated_channel"/>
    <property type="match status" value="1"/>
</dbReference>
<dbReference type="InterPro" id="IPR039426">
    <property type="entry name" value="TonB-dep_rcpt-like"/>
</dbReference>
<dbReference type="InterPro" id="IPR037066">
    <property type="entry name" value="Plug_dom_sf"/>
</dbReference>